<dbReference type="GO" id="GO:0140693">
    <property type="term" value="F:molecular condensate scaffold activity"/>
    <property type="evidence" value="ECO:0007669"/>
    <property type="project" value="EnsemblMetazoa"/>
</dbReference>
<dbReference type="eggNOG" id="ENOG502SF1H">
    <property type="taxonomic scope" value="Eukaryota"/>
</dbReference>
<dbReference type="GO" id="GO:0015030">
    <property type="term" value="C:Cajal body"/>
    <property type="evidence" value="ECO:0007669"/>
    <property type="project" value="EnsemblMetazoa"/>
</dbReference>
<keyword evidence="3" id="KW-1185">Reference proteome</keyword>
<dbReference type="KEGG" id="dgr:6559436"/>
<feature type="region of interest" description="Disordered" evidence="1">
    <location>
        <begin position="1"/>
        <end position="26"/>
    </location>
</feature>
<gene>
    <name evidence="2" type="primary">Dgri\GH19986</name>
    <name evidence="2" type="ORF">Dgri_GH19986</name>
</gene>
<sequence>MLEEQSIAEEPTPVAEQSLLTSDSEDDIMVLDDTNLDDSNDADVQPVPVQKDESLDIIADMLQNAAPLTNLPNVGETLIFKLSKSRGQHQTKRSNPSLTDYIAGTCSYVNRRTKLITIHIIACARGINHILRQYANNYDGSYDSIPILNVNLKELTDAKVIVSEVD</sequence>
<dbReference type="EMBL" id="CH916367">
    <property type="protein sequence ID" value="EDW02275.1"/>
    <property type="molecule type" value="Genomic_DNA"/>
</dbReference>
<dbReference type="GO" id="GO:0035363">
    <property type="term" value="C:histone locus body"/>
    <property type="evidence" value="ECO:0007669"/>
    <property type="project" value="EnsemblMetazoa"/>
</dbReference>
<evidence type="ECO:0000256" key="1">
    <source>
        <dbReference type="SAM" id="MobiDB-lite"/>
    </source>
</evidence>
<proteinExistence type="predicted"/>
<dbReference type="STRING" id="7222.B4J8B6"/>
<organism evidence="3">
    <name type="scientific">Drosophila grimshawi</name>
    <name type="common">Hawaiian fruit fly</name>
    <name type="synonym">Idiomyia grimshawi</name>
    <dbReference type="NCBI Taxonomy" id="7222"/>
    <lineage>
        <taxon>Eukaryota</taxon>
        <taxon>Metazoa</taxon>
        <taxon>Ecdysozoa</taxon>
        <taxon>Arthropoda</taxon>
        <taxon>Hexapoda</taxon>
        <taxon>Insecta</taxon>
        <taxon>Pterygota</taxon>
        <taxon>Neoptera</taxon>
        <taxon>Endopterygota</taxon>
        <taxon>Diptera</taxon>
        <taxon>Brachycera</taxon>
        <taxon>Muscomorpha</taxon>
        <taxon>Ephydroidea</taxon>
        <taxon>Drosophilidae</taxon>
        <taxon>Drosophila</taxon>
        <taxon>Hawaiian Drosophila</taxon>
    </lineage>
</organism>
<dbReference type="InParanoid" id="B4J8B6"/>
<evidence type="ECO:0000313" key="3">
    <source>
        <dbReference type="Proteomes" id="UP000001070"/>
    </source>
</evidence>
<dbReference type="AlphaFoldDB" id="B4J8B6"/>
<evidence type="ECO:0000313" key="2">
    <source>
        <dbReference type="EMBL" id="EDW02275.1"/>
    </source>
</evidence>
<protein>
    <submittedName>
        <fullName evidence="2">GH19986</fullName>
    </submittedName>
</protein>
<dbReference type="GO" id="GO:0140694">
    <property type="term" value="P:membraneless organelle assembly"/>
    <property type="evidence" value="ECO:0007669"/>
    <property type="project" value="EnsemblMetazoa"/>
</dbReference>
<accession>B4J8B6</accession>
<name>B4J8B6_DROGR</name>
<dbReference type="HOGENOM" id="CLU_1604441_0_0_1"/>
<dbReference type="PhylomeDB" id="B4J8B6"/>
<dbReference type="GO" id="GO:0030576">
    <property type="term" value="P:Cajal body organization"/>
    <property type="evidence" value="ECO:0007669"/>
    <property type="project" value="EnsemblMetazoa"/>
</dbReference>
<dbReference type="Proteomes" id="UP000001070">
    <property type="component" value="Unassembled WGS sequence"/>
</dbReference>
<reference evidence="2 3" key="1">
    <citation type="journal article" date="2007" name="Nature">
        <title>Evolution of genes and genomes on the Drosophila phylogeny.</title>
        <authorList>
            <consortium name="Drosophila 12 Genomes Consortium"/>
            <person name="Clark A.G."/>
            <person name="Eisen M.B."/>
            <person name="Smith D.R."/>
            <person name="Bergman C.M."/>
            <person name="Oliver B."/>
            <person name="Markow T.A."/>
            <person name="Kaufman T.C."/>
            <person name="Kellis M."/>
            <person name="Gelbart W."/>
            <person name="Iyer V.N."/>
            <person name="Pollard D.A."/>
            <person name="Sackton T.B."/>
            <person name="Larracuente A.M."/>
            <person name="Singh N.D."/>
            <person name="Abad J.P."/>
            <person name="Abt D.N."/>
            <person name="Adryan B."/>
            <person name="Aguade M."/>
            <person name="Akashi H."/>
            <person name="Anderson W.W."/>
            <person name="Aquadro C.F."/>
            <person name="Ardell D.H."/>
            <person name="Arguello R."/>
            <person name="Artieri C.G."/>
            <person name="Barbash D.A."/>
            <person name="Barker D."/>
            <person name="Barsanti P."/>
            <person name="Batterham P."/>
            <person name="Batzoglou S."/>
            <person name="Begun D."/>
            <person name="Bhutkar A."/>
            <person name="Blanco E."/>
            <person name="Bosak S.A."/>
            <person name="Bradley R.K."/>
            <person name="Brand A.D."/>
            <person name="Brent M.R."/>
            <person name="Brooks A.N."/>
            <person name="Brown R.H."/>
            <person name="Butlin R.K."/>
            <person name="Caggese C."/>
            <person name="Calvi B.R."/>
            <person name="Bernardo de Carvalho A."/>
            <person name="Caspi A."/>
            <person name="Castrezana S."/>
            <person name="Celniker S.E."/>
            <person name="Chang J.L."/>
            <person name="Chapple C."/>
            <person name="Chatterji S."/>
            <person name="Chinwalla A."/>
            <person name="Civetta A."/>
            <person name="Clifton S.W."/>
            <person name="Comeron J.M."/>
            <person name="Costello J.C."/>
            <person name="Coyne J.A."/>
            <person name="Daub J."/>
            <person name="David R.G."/>
            <person name="Delcher A.L."/>
            <person name="Delehaunty K."/>
            <person name="Do C.B."/>
            <person name="Ebling H."/>
            <person name="Edwards K."/>
            <person name="Eickbush T."/>
            <person name="Evans J.D."/>
            <person name="Filipski A."/>
            <person name="Findeiss S."/>
            <person name="Freyhult E."/>
            <person name="Fulton L."/>
            <person name="Fulton R."/>
            <person name="Garcia A.C."/>
            <person name="Gardiner A."/>
            <person name="Garfield D.A."/>
            <person name="Garvin B.E."/>
            <person name="Gibson G."/>
            <person name="Gilbert D."/>
            <person name="Gnerre S."/>
            <person name="Godfrey J."/>
            <person name="Good R."/>
            <person name="Gotea V."/>
            <person name="Gravely B."/>
            <person name="Greenberg A.J."/>
            <person name="Griffiths-Jones S."/>
            <person name="Gross S."/>
            <person name="Guigo R."/>
            <person name="Gustafson E.A."/>
            <person name="Haerty W."/>
            <person name="Hahn M.W."/>
            <person name="Halligan D.L."/>
            <person name="Halpern A.L."/>
            <person name="Halter G.M."/>
            <person name="Han M.V."/>
            <person name="Heger A."/>
            <person name="Hillier L."/>
            <person name="Hinrichs A.S."/>
            <person name="Holmes I."/>
            <person name="Hoskins R.A."/>
            <person name="Hubisz M.J."/>
            <person name="Hultmark D."/>
            <person name="Huntley M.A."/>
            <person name="Jaffe D.B."/>
            <person name="Jagadeeshan S."/>
            <person name="Jeck W.R."/>
            <person name="Johnson J."/>
            <person name="Jones C.D."/>
            <person name="Jordan W.C."/>
            <person name="Karpen G.H."/>
            <person name="Kataoka E."/>
            <person name="Keightley P.D."/>
            <person name="Kheradpour P."/>
            <person name="Kirkness E.F."/>
            <person name="Koerich L.B."/>
            <person name="Kristiansen K."/>
            <person name="Kudrna D."/>
            <person name="Kulathinal R.J."/>
            <person name="Kumar S."/>
            <person name="Kwok R."/>
            <person name="Lander E."/>
            <person name="Langley C.H."/>
            <person name="Lapoint R."/>
            <person name="Lazzaro B.P."/>
            <person name="Lee S.J."/>
            <person name="Levesque L."/>
            <person name="Li R."/>
            <person name="Lin C.F."/>
            <person name="Lin M.F."/>
            <person name="Lindblad-Toh K."/>
            <person name="Llopart A."/>
            <person name="Long M."/>
            <person name="Low L."/>
            <person name="Lozovsky E."/>
            <person name="Lu J."/>
            <person name="Luo M."/>
            <person name="Machado C.A."/>
            <person name="Makalowski W."/>
            <person name="Marzo M."/>
            <person name="Matsuda M."/>
            <person name="Matzkin L."/>
            <person name="McAllister B."/>
            <person name="McBride C.S."/>
            <person name="McKernan B."/>
            <person name="McKernan K."/>
            <person name="Mendez-Lago M."/>
            <person name="Minx P."/>
            <person name="Mollenhauer M.U."/>
            <person name="Montooth K."/>
            <person name="Mount S.M."/>
            <person name="Mu X."/>
            <person name="Myers E."/>
            <person name="Negre B."/>
            <person name="Newfeld S."/>
            <person name="Nielsen R."/>
            <person name="Noor M.A."/>
            <person name="O'Grady P."/>
            <person name="Pachter L."/>
            <person name="Papaceit M."/>
            <person name="Parisi M.J."/>
            <person name="Parisi M."/>
            <person name="Parts L."/>
            <person name="Pedersen J.S."/>
            <person name="Pesole G."/>
            <person name="Phillippy A.M."/>
            <person name="Ponting C.P."/>
            <person name="Pop M."/>
            <person name="Porcelli D."/>
            <person name="Powell J.R."/>
            <person name="Prohaska S."/>
            <person name="Pruitt K."/>
            <person name="Puig M."/>
            <person name="Quesneville H."/>
            <person name="Ram K.R."/>
            <person name="Rand D."/>
            <person name="Rasmussen M.D."/>
            <person name="Reed L.K."/>
            <person name="Reenan R."/>
            <person name="Reily A."/>
            <person name="Remington K.A."/>
            <person name="Rieger T.T."/>
            <person name="Ritchie M.G."/>
            <person name="Robin C."/>
            <person name="Rogers Y.H."/>
            <person name="Rohde C."/>
            <person name="Rozas J."/>
            <person name="Rubenfield M.J."/>
            <person name="Ruiz A."/>
            <person name="Russo S."/>
            <person name="Salzberg S.L."/>
            <person name="Sanchez-Gracia A."/>
            <person name="Saranga D.J."/>
            <person name="Sato H."/>
            <person name="Schaeffer S.W."/>
            <person name="Schatz M.C."/>
            <person name="Schlenke T."/>
            <person name="Schwartz R."/>
            <person name="Segarra C."/>
            <person name="Singh R.S."/>
            <person name="Sirot L."/>
            <person name="Sirota M."/>
            <person name="Sisneros N.B."/>
            <person name="Smith C.D."/>
            <person name="Smith T.F."/>
            <person name="Spieth J."/>
            <person name="Stage D.E."/>
            <person name="Stark A."/>
            <person name="Stephan W."/>
            <person name="Strausberg R.L."/>
            <person name="Strempel S."/>
            <person name="Sturgill D."/>
            <person name="Sutton G."/>
            <person name="Sutton G.G."/>
            <person name="Tao W."/>
            <person name="Teichmann S."/>
            <person name="Tobari Y.N."/>
            <person name="Tomimura Y."/>
            <person name="Tsolas J.M."/>
            <person name="Valente V.L."/>
            <person name="Venter E."/>
            <person name="Venter J.C."/>
            <person name="Vicario S."/>
            <person name="Vieira F.G."/>
            <person name="Vilella A.J."/>
            <person name="Villasante A."/>
            <person name="Walenz B."/>
            <person name="Wang J."/>
            <person name="Wasserman M."/>
            <person name="Watts T."/>
            <person name="Wilson D."/>
            <person name="Wilson R.K."/>
            <person name="Wing R.A."/>
            <person name="Wolfner M.F."/>
            <person name="Wong A."/>
            <person name="Wong G.K."/>
            <person name="Wu C.I."/>
            <person name="Wu G."/>
            <person name="Yamamoto D."/>
            <person name="Yang H.P."/>
            <person name="Yang S.P."/>
            <person name="Yorke J.A."/>
            <person name="Yoshida K."/>
            <person name="Zdobnov E."/>
            <person name="Zhang P."/>
            <person name="Zhang Y."/>
            <person name="Zimin A.V."/>
            <person name="Baldwin J."/>
            <person name="Abdouelleil A."/>
            <person name="Abdulkadir J."/>
            <person name="Abebe A."/>
            <person name="Abera B."/>
            <person name="Abreu J."/>
            <person name="Acer S.C."/>
            <person name="Aftuck L."/>
            <person name="Alexander A."/>
            <person name="An P."/>
            <person name="Anderson E."/>
            <person name="Anderson S."/>
            <person name="Arachi H."/>
            <person name="Azer M."/>
            <person name="Bachantsang P."/>
            <person name="Barry A."/>
            <person name="Bayul T."/>
            <person name="Berlin A."/>
            <person name="Bessette D."/>
            <person name="Bloom T."/>
            <person name="Blye J."/>
            <person name="Boguslavskiy L."/>
            <person name="Bonnet C."/>
            <person name="Boukhgalter B."/>
            <person name="Bourzgui I."/>
            <person name="Brown A."/>
            <person name="Cahill P."/>
            <person name="Channer S."/>
            <person name="Cheshatsang Y."/>
            <person name="Chuda L."/>
            <person name="Citroen M."/>
            <person name="Collymore A."/>
            <person name="Cooke P."/>
            <person name="Costello M."/>
            <person name="D'Aco K."/>
            <person name="Daza R."/>
            <person name="De Haan G."/>
            <person name="DeGray S."/>
            <person name="DeMaso C."/>
            <person name="Dhargay N."/>
            <person name="Dooley K."/>
            <person name="Dooley E."/>
            <person name="Doricent M."/>
            <person name="Dorje P."/>
            <person name="Dorjee K."/>
            <person name="Dupes A."/>
            <person name="Elong R."/>
            <person name="Falk J."/>
            <person name="Farina A."/>
            <person name="Faro S."/>
            <person name="Ferguson D."/>
            <person name="Fisher S."/>
            <person name="Foley C.D."/>
            <person name="Franke A."/>
            <person name="Friedrich D."/>
            <person name="Gadbois L."/>
            <person name="Gearin G."/>
            <person name="Gearin C.R."/>
            <person name="Giannoukos G."/>
            <person name="Goode T."/>
            <person name="Graham J."/>
            <person name="Grandbois E."/>
            <person name="Grewal S."/>
            <person name="Gyaltsen K."/>
            <person name="Hafez N."/>
            <person name="Hagos B."/>
            <person name="Hall J."/>
            <person name="Henson C."/>
            <person name="Hollinger A."/>
            <person name="Honan T."/>
            <person name="Huard M.D."/>
            <person name="Hughes L."/>
            <person name="Hurhula B."/>
            <person name="Husby M.E."/>
            <person name="Kamat A."/>
            <person name="Kanga B."/>
            <person name="Kashin S."/>
            <person name="Khazanovich D."/>
            <person name="Kisner P."/>
            <person name="Lance K."/>
            <person name="Lara M."/>
            <person name="Lee W."/>
            <person name="Lennon N."/>
            <person name="Letendre F."/>
            <person name="LeVine R."/>
            <person name="Lipovsky A."/>
            <person name="Liu X."/>
            <person name="Liu J."/>
            <person name="Liu S."/>
            <person name="Lokyitsang T."/>
            <person name="Lokyitsang Y."/>
            <person name="Lubonja R."/>
            <person name="Lui A."/>
            <person name="MacDonald P."/>
            <person name="Magnisalis V."/>
            <person name="Maru K."/>
            <person name="Matthews C."/>
            <person name="McCusker W."/>
            <person name="McDonough S."/>
            <person name="Mehta T."/>
            <person name="Meldrim J."/>
            <person name="Meneus L."/>
            <person name="Mihai O."/>
            <person name="Mihalev A."/>
            <person name="Mihova T."/>
            <person name="Mittelman R."/>
            <person name="Mlenga V."/>
            <person name="Montmayeur A."/>
            <person name="Mulrain L."/>
            <person name="Navidi A."/>
            <person name="Naylor J."/>
            <person name="Negash T."/>
            <person name="Nguyen T."/>
            <person name="Nguyen N."/>
            <person name="Nicol R."/>
            <person name="Norbu C."/>
            <person name="Norbu N."/>
            <person name="Novod N."/>
            <person name="O'Neill B."/>
            <person name="Osman S."/>
            <person name="Markiewicz E."/>
            <person name="Oyono O.L."/>
            <person name="Patti C."/>
            <person name="Phunkhang P."/>
            <person name="Pierre F."/>
            <person name="Priest M."/>
            <person name="Raghuraman S."/>
            <person name="Rege F."/>
            <person name="Reyes R."/>
            <person name="Rise C."/>
            <person name="Rogov P."/>
            <person name="Ross K."/>
            <person name="Ryan E."/>
            <person name="Settipalli S."/>
            <person name="Shea T."/>
            <person name="Sherpa N."/>
            <person name="Shi L."/>
            <person name="Shih D."/>
            <person name="Sparrow T."/>
            <person name="Spaulding J."/>
            <person name="Stalker J."/>
            <person name="Stange-Thomann N."/>
            <person name="Stavropoulos S."/>
            <person name="Stone C."/>
            <person name="Strader C."/>
            <person name="Tesfaye S."/>
            <person name="Thomson T."/>
            <person name="Thoulutsang Y."/>
            <person name="Thoulutsang D."/>
            <person name="Topham K."/>
            <person name="Topping I."/>
            <person name="Tsamla T."/>
            <person name="Vassiliev H."/>
            <person name="Vo A."/>
            <person name="Wangchuk T."/>
            <person name="Wangdi T."/>
            <person name="Weiand M."/>
            <person name="Wilkinson J."/>
            <person name="Wilson A."/>
            <person name="Yadav S."/>
            <person name="Young G."/>
            <person name="Yu Q."/>
            <person name="Zembek L."/>
            <person name="Zhong D."/>
            <person name="Zimmer A."/>
            <person name="Zwirko Z."/>
            <person name="Jaffe D.B."/>
            <person name="Alvarez P."/>
            <person name="Brockman W."/>
            <person name="Butler J."/>
            <person name="Chin C."/>
            <person name="Gnerre S."/>
            <person name="Grabherr M."/>
            <person name="Kleber M."/>
            <person name="Mauceli E."/>
            <person name="MacCallum I."/>
        </authorList>
    </citation>
    <scope>NUCLEOTIDE SEQUENCE [LARGE SCALE GENOMIC DNA]</scope>
    <source>
        <strain evidence="3">Tucson 15287-2541.00</strain>
    </source>
</reference>
<dbReference type="OMA" id="IHIIACA"/>
<dbReference type="OrthoDB" id="74813at2759"/>